<name>A0A644Y3N0_9ZZZZ</name>
<dbReference type="NCBIfam" id="TIGR04474">
    <property type="entry name" value="tcm_partner"/>
    <property type="match status" value="1"/>
</dbReference>
<reference evidence="1" key="1">
    <citation type="submission" date="2019-08" db="EMBL/GenBank/DDBJ databases">
        <authorList>
            <person name="Kucharzyk K."/>
            <person name="Murdoch R.W."/>
            <person name="Higgins S."/>
            <person name="Loffler F."/>
        </authorList>
    </citation>
    <scope>NUCLEOTIDE SEQUENCE</scope>
</reference>
<organism evidence="1">
    <name type="scientific">bioreactor metagenome</name>
    <dbReference type="NCBI Taxonomy" id="1076179"/>
    <lineage>
        <taxon>unclassified sequences</taxon>
        <taxon>metagenomes</taxon>
        <taxon>ecological metagenomes</taxon>
    </lineage>
</organism>
<proteinExistence type="predicted"/>
<accession>A0A644Y3N0</accession>
<protein>
    <recommendedName>
        <fullName evidence="2">Three-Cys-motif partner protein TcmP</fullName>
    </recommendedName>
</protein>
<dbReference type="EMBL" id="VSSQ01003874">
    <property type="protein sequence ID" value="MPM22737.1"/>
    <property type="molecule type" value="Genomic_DNA"/>
</dbReference>
<evidence type="ECO:0008006" key="2">
    <source>
        <dbReference type="Google" id="ProtNLM"/>
    </source>
</evidence>
<gene>
    <name evidence="1" type="ORF">SDC9_69195</name>
</gene>
<sequence length="380" mass="44349">MPADINKKAFDEKTLLKLDIFRECFREWFPVFLNNIFIERIYVMDMFAGSGTDPERNLGSPLILLDEVRGPESSFCSTAKERGRDIRFWFNEAEPSKAKELNMNVDSFIGRCEQNCNLHGCYFADKVKITSDKFGVIFNSEEFINIASNKKYGKFLVLDQYGFKQVGEDVFEKLIEFPAMDFIFFISSSAIRRFKEHESVKRYIDSSRIEFDVDNPKLSHRQIADYYRSLVPQDKEYYIHHFSILKGPNRYGLIFGTSHTYGMEKFLNVCWRKDEYAGESDELINNDWGKNTLFAGVEPPQKKRIVKEDIQQQILRGRITDNKTGLKYALQRGCLGDVYVEAVKELLSDRKISIEGTFNRKRTSIHSIKDQDVYKIRVSK</sequence>
<dbReference type="InterPro" id="IPR031009">
    <property type="entry name" value="Tcm_partner"/>
</dbReference>
<dbReference type="AlphaFoldDB" id="A0A644Y3N0"/>
<comment type="caution">
    <text evidence="1">The sequence shown here is derived from an EMBL/GenBank/DDBJ whole genome shotgun (WGS) entry which is preliminary data.</text>
</comment>
<evidence type="ECO:0000313" key="1">
    <source>
        <dbReference type="EMBL" id="MPM22737.1"/>
    </source>
</evidence>